<dbReference type="SUPFAM" id="SSF88659">
    <property type="entry name" value="Sigma3 and sigma4 domains of RNA polymerase sigma factors"/>
    <property type="match status" value="1"/>
</dbReference>
<evidence type="ECO:0000259" key="6">
    <source>
        <dbReference type="Pfam" id="PF04542"/>
    </source>
</evidence>
<keyword evidence="3" id="KW-0731">Sigma factor</keyword>
<dbReference type="GO" id="GO:0006352">
    <property type="term" value="P:DNA-templated transcription initiation"/>
    <property type="evidence" value="ECO:0007669"/>
    <property type="project" value="InterPro"/>
</dbReference>
<protein>
    <recommendedName>
        <fullName evidence="9">RNA polymerase sigma-70 region 2 domain-containing protein</fullName>
    </recommendedName>
</protein>
<gene>
    <name evidence="8" type="ORF">LCGC14_2574730</name>
</gene>
<dbReference type="EMBL" id="LAZR01042836">
    <property type="protein sequence ID" value="KKL08553.1"/>
    <property type="molecule type" value="Genomic_DNA"/>
</dbReference>
<dbReference type="Pfam" id="PF04545">
    <property type="entry name" value="Sigma70_r4"/>
    <property type="match status" value="1"/>
</dbReference>
<dbReference type="InterPro" id="IPR014284">
    <property type="entry name" value="RNA_pol_sigma-70_dom"/>
</dbReference>
<organism evidence="8">
    <name type="scientific">marine sediment metagenome</name>
    <dbReference type="NCBI Taxonomy" id="412755"/>
    <lineage>
        <taxon>unclassified sequences</taxon>
        <taxon>metagenomes</taxon>
        <taxon>ecological metagenomes</taxon>
    </lineage>
</organism>
<feature type="domain" description="RNA polymerase sigma-70 region 2" evidence="6">
    <location>
        <begin position="30"/>
        <end position="96"/>
    </location>
</feature>
<dbReference type="InterPro" id="IPR013324">
    <property type="entry name" value="RNA_pol_sigma_r3/r4-like"/>
</dbReference>
<dbReference type="SUPFAM" id="SSF88946">
    <property type="entry name" value="Sigma2 domain of RNA polymerase sigma factors"/>
    <property type="match status" value="1"/>
</dbReference>
<dbReference type="InterPro" id="IPR007630">
    <property type="entry name" value="RNA_pol_sigma70_r4"/>
</dbReference>
<name>A0A0F9D8Z5_9ZZZZ</name>
<keyword evidence="4" id="KW-0238">DNA-binding</keyword>
<dbReference type="GO" id="GO:0003677">
    <property type="term" value="F:DNA binding"/>
    <property type="evidence" value="ECO:0007669"/>
    <property type="project" value="UniProtKB-KW"/>
</dbReference>
<dbReference type="InterPro" id="IPR007627">
    <property type="entry name" value="RNA_pol_sigma70_r2"/>
</dbReference>
<evidence type="ECO:0000256" key="2">
    <source>
        <dbReference type="ARBA" id="ARBA00023015"/>
    </source>
</evidence>
<evidence type="ECO:0000256" key="4">
    <source>
        <dbReference type="ARBA" id="ARBA00023125"/>
    </source>
</evidence>
<dbReference type="NCBIfam" id="TIGR02937">
    <property type="entry name" value="sigma70-ECF"/>
    <property type="match status" value="1"/>
</dbReference>
<evidence type="ECO:0000313" key="8">
    <source>
        <dbReference type="EMBL" id="KKL08553.1"/>
    </source>
</evidence>
<evidence type="ECO:0008006" key="9">
    <source>
        <dbReference type="Google" id="ProtNLM"/>
    </source>
</evidence>
<evidence type="ECO:0000256" key="1">
    <source>
        <dbReference type="ARBA" id="ARBA00010641"/>
    </source>
</evidence>
<dbReference type="PANTHER" id="PTHR43133">
    <property type="entry name" value="RNA POLYMERASE ECF-TYPE SIGMA FACTO"/>
    <property type="match status" value="1"/>
</dbReference>
<feature type="domain" description="RNA polymerase sigma-70 region 4" evidence="7">
    <location>
        <begin position="131"/>
        <end position="179"/>
    </location>
</feature>
<dbReference type="PANTHER" id="PTHR43133:SF51">
    <property type="entry name" value="RNA POLYMERASE SIGMA FACTOR"/>
    <property type="match status" value="1"/>
</dbReference>
<reference evidence="8" key="1">
    <citation type="journal article" date="2015" name="Nature">
        <title>Complex archaea that bridge the gap between prokaryotes and eukaryotes.</title>
        <authorList>
            <person name="Spang A."/>
            <person name="Saw J.H."/>
            <person name="Jorgensen S.L."/>
            <person name="Zaremba-Niedzwiedzka K."/>
            <person name="Martijn J."/>
            <person name="Lind A.E."/>
            <person name="van Eijk R."/>
            <person name="Schleper C."/>
            <person name="Guy L."/>
            <person name="Ettema T.J."/>
        </authorList>
    </citation>
    <scope>NUCLEOTIDE SEQUENCE</scope>
</reference>
<accession>A0A0F9D8Z5</accession>
<dbReference type="Gene3D" id="1.10.1740.10">
    <property type="match status" value="1"/>
</dbReference>
<dbReference type="CDD" id="cd06171">
    <property type="entry name" value="Sigma70_r4"/>
    <property type="match status" value="1"/>
</dbReference>
<dbReference type="Pfam" id="PF04542">
    <property type="entry name" value="Sigma70_r2"/>
    <property type="match status" value="1"/>
</dbReference>
<sequence length="190" mass="21547">MPSLPKLFRSSAADSVNEAARRLDQFAEKYQQFFPRVFAYVYGRVHNVHQAEDLCSEVFERAFVKMNSLRNDEAFSTWLFTIARNLVTSHARKRGRETIVDPDVMKSVVAANVSVENEVLVREEVAAVVECLKTFPQREQDIVSLKFDAELSNSQIAGIMSLSEANVRVILFRTLRKLRDRMKSSGVSGA</sequence>
<comment type="similarity">
    <text evidence="1">Belongs to the sigma-70 factor family. ECF subfamily.</text>
</comment>
<dbReference type="InterPro" id="IPR013325">
    <property type="entry name" value="RNA_pol_sigma_r2"/>
</dbReference>
<dbReference type="Gene3D" id="1.10.10.10">
    <property type="entry name" value="Winged helix-like DNA-binding domain superfamily/Winged helix DNA-binding domain"/>
    <property type="match status" value="1"/>
</dbReference>
<dbReference type="AlphaFoldDB" id="A0A0F9D8Z5"/>
<comment type="caution">
    <text evidence="8">The sequence shown here is derived from an EMBL/GenBank/DDBJ whole genome shotgun (WGS) entry which is preliminary data.</text>
</comment>
<dbReference type="GO" id="GO:0016987">
    <property type="term" value="F:sigma factor activity"/>
    <property type="evidence" value="ECO:0007669"/>
    <property type="project" value="UniProtKB-KW"/>
</dbReference>
<evidence type="ECO:0000259" key="7">
    <source>
        <dbReference type="Pfam" id="PF04545"/>
    </source>
</evidence>
<proteinExistence type="inferred from homology"/>
<keyword evidence="5" id="KW-0804">Transcription</keyword>
<dbReference type="InterPro" id="IPR036388">
    <property type="entry name" value="WH-like_DNA-bd_sf"/>
</dbReference>
<dbReference type="InterPro" id="IPR039425">
    <property type="entry name" value="RNA_pol_sigma-70-like"/>
</dbReference>
<evidence type="ECO:0000256" key="5">
    <source>
        <dbReference type="ARBA" id="ARBA00023163"/>
    </source>
</evidence>
<keyword evidence="2" id="KW-0805">Transcription regulation</keyword>
<evidence type="ECO:0000256" key="3">
    <source>
        <dbReference type="ARBA" id="ARBA00023082"/>
    </source>
</evidence>